<evidence type="ECO:0000256" key="5">
    <source>
        <dbReference type="SAM" id="SignalP"/>
    </source>
</evidence>
<feature type="chain" id="PRO_5036210999" evidence="5">
    <location>
        <begin position="18"/>
        <end position="331"/>
    </location>
</feature>
<keyword evidence="3" id="KW-0677">Repeat</keyword>
<feature type="region of interest" description="Disordered" evidence="4">
    <location>
        <begin position="288"/>
        <end position="312"/>
    </location>
</feature>
<dbReference type="PANTHER" id="PTHR24369:SF210">
    <property type="entry name" value="CHAOPTIN-RELATED"/>
    <property type="match status" value="1"/>
</dbReference>
<accession>A0A7R9KRY2</accession>
<dbReference type="Proteomes" id="UP000759131">
    <property type="component" value="Unassembled WGS sequence"/>
</dbReference>
<evidence type="ECO:0000313" key="7">
    <source>
        <dbReference type="Proteomes" id="UP000759131"/>
    </source>
</evidence>
<dbReference type="InterPro" id="IPR050541">
    <property type="entry name" value="LRR_TM_domain-containing"/>
</dbReference>
<evidence type="ECO:0000256" key="2">
    <source>
        <dbReference type="ARBA" id="ARBA00022729"/>
    </source>
</evidence>
<dbReference type="AlphaFoldDB" id="A0A7R9KRY2"/>
<keyword evidence="1" id="KW-0433">Leucine-rich repeat</keyword>
<reference evidence="6" key="1">
    <citation type="submission" date="2020-11" db="EMBL/GenBank/DDBJ databases">
        <authorList>
            <person name="Tran Van P."/>
        </authorList>
    </citation>
    <scope>NUCLEOTIDE SEQUENCE</scope>
</reference>
<evidence type="ECO:0000256" key="3">
    <source>
        <dbReference type="ARBA" id="ARBA00022737"/>
    </source>
</evidence>
<gene>
    <name evidence="6" type="ORF">OSB1V03_LOCUS7344</name>
</gene>
<name>A0A7R9KRY2_9ACAR</name>
<dbReference type="Gene3D" id="3.80.10.10">
    <property type="entry name" value="Ribonuclease Inhibitor"/>
    <property type="match status" value="1"/>
</dbReference>
<feature type="signal peptide" evidence="5">
    <location>
        <begin position="1"/>
        <end position="17"/>
    </location>
</feature>
<protein>
    <submittedName>
        <fullName evidence="6">Uncharacterized protein</fullName>
    </submittedName>
</protein>
<evidence type="ECO:0000313" key="6">
    <source>
        <dbReference type="EMBL" id="CAD7626912.1"/>
    </source>
</evidence>
<feature type="compositionally biased region" description="Polar residues" evidence="4">
    <location>
        <begin position="292"/>
        <end position="307"/>
    </location>
</feature>
<evidence type="ECO:0000256" key="1">
    <source>
        <dbReference type="ARBA" id="ARBA00022614"/>
    </source>
</evidence>
<dbReference type="GO" id="GO:0005886">
    <property type="term" value="C:plasma membrane"/>
    <property type="evidence" value="ECO:0007669"/>
    <property type="project" value="TreeGrafter"/>
</dbReference>
<dbReference type="PANTHER" id="PTHR24369">
    <property type="entry name" value="ANTIGEN BSP, PUTATIVE-RELATED"/>
    <property type="match status" value="1"/>
</dbReference>
<proteinExistence type="predicted"/>
<organism evidence="6">
    <name type="scientific">Medioppia subpectinata</name>
    <dbReference type="NCBI Taxonomy" id="1979941"/>
    <lineage>
        <taxon>Eukaryota</taxon>
        <taxon>Metazoa</taxon>
        <taxon>Ecdysozoa</taxon>
        <taxon>Arthropoda</taxon>
        <taxon>Chelicerata</taxon>
        <taxon>Arachnida</taxon>
        <taxon>Acari</taxon>
        <taxon>Acariformes</taxon>
        <taxon>Sarcoptiformes</taxon>
        <taxon>Oribatida</taxon>
        <taxon>Brachypylina</taxon>
        <taxon>Oppioidea</taxon>
        <taxon>Oppiidae</taxon>
        <taxon>Medioppia</taxon>
    </lineage>
</organism>
<dbReference type="EMBL" id="OC858836">
    <property type="protein sequence ID" value="CAD7626912.1"/>
    <property type="molecule type" value="Genomic_DNA"/>
</dbReference>
<dbReference type="EMBL" id="CAJPIZ010004261">
    <property type="protein sequence ID" value="CAG2107342.1"/>
    <property type="molecule type" value="Genomic_DNA"/>
</dbReference>
<dbReference type="InterPro" id="IPR001611">
    <property type="entry name" value="Leu-rich_rpt"/>
</dbReference>
<keyword evidence="2 5" id="KW-0732">Signal</keyword>
<evidence type="ECO:0000256" key="4">
    <source>
        <dbReference type="SAM" id="MobiDB-lite"/>
    </source>
</evidence>
<keyword evidence="7" id="KW-1185">Reference proteome</keyword>
<feature type="non-terminal residue" evidence="6">
    <location>
        <position position="1"/>
    </location>
</feature>
<sequence length="331" mass="36654">VTALLLTILQLARIGESADFRCYTPRDAIPGCTCTDGWDYLWRLNGRAVDDLIITDYPNARLPGDVFPNTVSIKRIVIADSPELIGFGPKLKPDKTFFANLGHSLESIVVHNCPNVDDREWVNIGETLAKGNAVPVLKHLTIGSDNNYLIADPKAFAKLANIETLTLRANALTTFAEDLTAFKALRFLDLTANRQLKTFNPPALPNTLTNILLAETAITRLAHETIAMLKHVDFVDLRKNPLSCYCEDIQEICDREDLQRKFVGALCATPIGKNNTIFGTSCEWEFPPSTKPPTTVATESSDTNGTTVDPDDDTASQTFAKFLYRLVSHWQ</sequence>
<dbReference type="SUPFAM" id="SSF52047">
    <property type="entry name" value="RNI-like"/>
    <property type="match status" value="1"/>
</dbReference>
<dbReference type="Pfam" id="PF13855">
    <property type="entry name" value="LRR_8"/>
    <property type="match status" value="1"/>
</dbReference>
<dbReference type="InterPro" id="IPR032675">
    <property type="entry name" value="LRR_dom_sf"/>
</dbReference>